<evidence type="ECO:0008006" key="3">
    <source>
        <dbReference type="Google" id="ProtNLM"/>
    </source>
</evidence>
<organism evidence="1 2">
    <name type="scientific">Arcticibacter svalbardensis MN12-7</name>
    <dbReference type="NCBI Taxonomy" id="1150600"/>
    <lineage>
        <taxon>Bacteria</taxon>
        <taxon>Pseudomonadati</taxon>
        <taxon>Bacteroidota</taxon>
        <taxon>Sphingobacteriia</taxon>
        <taxon>Sphingobacteriales</taxon>
        <taxon>Sphingobacteriaceae</taxon>
        <taxon>Arcticibacter</taxon>
    </lineage>
</organism>
<evidence type="ECO:0000313" key="2">
    <source>
        <dbReference type="Proteomes" id="UP000014174"/>
    </source>
</evidence>
<dbReference type="STRING" id="1150600.ADIARSV_2856"/>
<comment type="caution">
    <text evidence="1">The sequence shown here is derived from an EMBL/GenBank/DDBJ whole genome shotgun (WGS) entry which is preliminary data.</text>
</comment>
<name>R9GQA7_9SPHI</name>
<dbReference type="EMBL" id="AQPN01000100">
    <property type="protein sequence ID" value="EOR94022.1"/>
    <property type="molecule type" value="Genomic_DNA"/>
</dbReference>
<dbReference type="eggNOG" id="ENOG5032U15">
    <property type="taxonomic scope" value="Bacteria"/>
</dbReference>
<dbReference type="AlphaFoldDB" id="R9GQA7"/>
<sequence length="257" mass="30007">MSKLSELPRKKGERLIIITSTIYVNSNFTVLTDPSLRQQQYVDSIRWYLSVRTIDSIIVCDNSGFDYSLILELQDMADRNGKNIEFLNFRGDVERISTLGKGYGEGEIMRYLFSESRLLSYHESFYKVTGRVKVLNLERLVDNVKHDDICFQQIRINPFSNTDLIDTRLYYCSKPIFSTILLNEFEKVNDEKSYYLENAYTDALRLAGIKYRNFKILPRFEGFSGSHGGTLKLSAINYMIKYCYNIANGIYHDLFRK</sequence>
<accession>R9GQA7</accession>
<proteinExistence type="predicted"/>
<reference evidence="1 2" key="1">
    <citation type="journal article" date="2013" name="Genome Announc.">
        <title>Draft Genome Sequence of Arcticibacter svalbardensis Strain MN12-7T, a Member of the Family Sphingobacteriaceae Isolated from an Arctic Soil Sample.</title>
        <authorList>
            <person name="Shivaji S."/>
            <person name="Ara S."/>
            <person name="Prasad S."/>
            <person name="Manasa B.P."/>
            <person name="Begum Z."/>
            <person name="Singh A."/>
            <person name="Kumar Pinnaka A."/>
        </authorList>
    </citation>
    <scope>NUCLEOTIDE SEQUENCE [LARGE SCALE GENOMIC DNA]</scope>
    <source>
        <strain evidence="1 2">MN12-7</strain>
    </source>
</reference>
<dbReference type="RefSeq" id="WP_016196087.1">
    <property type="nucleotide sequence ID" value="NZ_AQPN01000100.1"/>
</dbReference>
<keyword evidence="2" id="KW-1185">Reference proteome</keyword>
<dbReference type="OrthoDB" id="597706at2"/>
<evidence type="ECO:0000313" key="1">
    <source>
        <dbReference type="EMBL" id="EOR94022.1"/>
    </source>
</evidence>
<gene>
    <name evidence="1" type="ORF">ADIARSV_2856</name>
</gene>
<dbReference type="Proteomes" id="UP000014174">
    <property type="component" value="Unassembled WGS sequence"/>
</dbReference>
<protein>
    <recommendedName>
        <fullName evidence="3">Glycosyltransferase</fullName>
    </recommendedName>
</protein>